<reference evidence="1 2" key="1">
    <citation type="journal article" date="2023" name="Science">
        <title>Complex scaffold remodeling in plant triterpene biosynthesis.</title>
        <authorList>
            <person name="De La Pena R."/>
            <person name="Hodgson H."/>
            <person name="Liu J.C."/>
            <person name="Stephenson M.J."/>
            <person name="Martin A.C."/>
            <person name="Owen C."/>
            <person name="Harkess A."/>
            <person name="Leebens-Mack J."/>
            <person name="Jimenez L.E."/>
            <person name="Osbourn A."/>
            <person name="Sattely E.S."/>
        </authorList>
    </citation>
    <scope>NUCLEOTIDE SEQUENCE [LARGE SCALE GENOMIC DNA]</scope>
    <source>
        <strain evidence="2">cv. JPN11</strain>
        <tissue evidence="1">Leaf</tissue>
    </source>
</reference>
<accession>A0ACC1XFQ2</accession>
<sequence length="1350" mass="152402">MEDDDEFGDLYTDVLRPLSASQSQQTPPAQSSVPHQIDFNLKSDVHDAPRSASYPNSTPHQSLPSQSQHPVPHAPPLADSGNKGSELNDNDVKFDIEEGNNGISNDDVMEIPGISGGEQVRMKRDQNDDVKGGDDGGVKRQNNIVAEEEDWDSDSEDDLQIVLNEENHRPMVIDEGGGDDDDDDDGDPLVIVADADAGNQGLLEEQEWGGDDAAGQMGEGGAEKKDTTGERANGAAPATAKIGYSNHYAYHYPYHSQFKYVRPGAAPIPGSAPVGPGAAPGQVRPLVNVGPAVGRGRGEWRPTGMKNAPMQKNFHSSFGMSGSGANAGRAFGVGLEFTLPSHKTIFDVDIDGFEEKPWKYPSVDITDFFNFGLNEESWKDYCKQLEQHRLETTMQSKIRVYESGRDQEYDPDLPPELAAATGILDVAADNANVGKDAGQNDLTKGPARVRPPIPTGRAIQVEGGSGERLPSIDTRPPRMRDSDAIIEIVCQDSLDEDSSTGNGDRDNDIPRVDLKGENHVAEDEMGPMEAQYYGGFQEAYDSRKRELVRRGAPFMSVGRGNVPEANGLLPFPPEASRQYCAGSMGPTPKYPSENVGTSNEQRQRPGKTADNSPGLTPTGSPQIKKVHDNQDEESVESMEGKHSPLASPVTDRNCRESSIEHKDLTQDELLPVDGSSGLEKEETNTGTTGDSHKDGKSLHSLKKQKISSQVEQPELQEFDEEEDSRAARSSDNSKARSGSSRDHKKWRDGAEEEVMQDGRSIRMGSIKRHLHPEENEQSLRRKDREWRQEMERNRTVARGREGSYPHRDFDPSSAHDMQMKTDSFDRRKERENSDGVWQRREDEPYGRKNRIEDVRKREREHLDEIGTRHRGKAREGERTDKDEYLNSRKQLDNGSYRLHYDKDAGSRHRERDDNLKGRYEMVDDYVSKRRKDDEYVRREQSEKDEILHGHRDLTSRRKRERDEMLDPRRRDDQQRIRENFDDHHPGRHKDDGWVQRERGERQRDREDWHRLKPHDEILQKREREEGRGAVRAGRSSEDKAWVGSHGRAKDGYKGSDKEYQLKDTVRHSEQLKRRERIEEESLPHHRGREDVYARGNQFSNEDRKSRQERSGPRNDRAANASDNARVNEKKHKENTRKNRESEVGDHNSSSASKRNQEDQSGHVSEMGVKGTVEQGNGLNKKPVHRNSSRRQKEEASSDEEQPDSKRGRSKLERWTSHKERDFTINSKSSASLKFKEIDRNNNGGSLELAEEPATAVDPVDKQPSLTDKKDADNSETKGADMKPIDDRHLDTVEKLKKRSERFKLPMPSEKDTLAIKKMESEALPSAKSDTPADTEIKQERPARKRRWISS</sequence>
<dbReference type="EMBL" id="CM051403">
    <property type="protein sequence ID" value="KAJ4709617.1"/>
    <property type="molecule type" value="Genomic_DNA"/>
</dbReference>
<keyword evidence="2" id="KW-1185">Reference proteome</keyword>
<gene>
    <name evidence="1" type="ORF">OWV82_019382</name>
</gene>
<organism evidence="1 2">
    <name type="scientific">Melia azedarach</name>
    <name type="common">Chinaberry tree</name>
    <dbReference type="NCBI Taxonomy" id="155640"/>
    <lineage>
        <taxon>Eukaryota</taxon>
        <taxon>Viridiplantae</taxon>
        <taxon>Streptophyta</taxon>
        <taxon>Embryophyta</taxon>
        <taxon>Tracheophyta</taxon>
        <taxon>Spermatophyta</taxon>
        <taxon>Magnoliopsida</taxon>
        <taxon>eudicotyledons</taxon>
        <taxon>Gunneridae</taxon>
        <taxon>Pentapetalae</taxon>
        <taxon>rosids</taxon>
        <taxon>malvids</taxon>
        <taxon>Sapindales</taxon>
        <taxon>Meliaceae</taxon>
        <taxon>Melia</taxon>
    </lineage>
</organism>
<proteinExistence type="predicted"/>
<comment type="caution">
    <text evidence="1">The sequence shown here is derived from an EMBL/GenBank/DDBJ whole genome shotgun (WGS) entry which is preliminary data.</text>
</comment>
<dbReference type="Proteomes" id="UP001164539">
    <property type="component" value="Chromosome 10"/>
</dbReference>
<name>A0ACC1XFQ2_MELAZ</name>
<evidence type="ECO:0000313" key="2">
    <source>
        <dbReference type="Proteomes" id="UP001164539"/>
    </source>
</evidence>
<protein>
    <submittedName>
        <fullName evidence="1">FIP1</fullName>
    </submittedName>
</protein>
<evidence type="ECO:0000313" key="1">
    <source>
        <dbReference type="EMBL" id="KAJ4709617.1"/>
    </source>
</evidence>